<dbReference type="GO" id="GO:0020037">
    <property type="term" value="F:heme binding"/>
    <property type="evidence" value="ECO:0007669"/>
    <property type="project" value="InterPro"/>
</dbReference>
<dbReference type="PRINTS" id="PR00385">
    <property type="entry name" value="P450"/>
</dbReference>
<evidence type="ECO:0000313" key="9">
    <source>
        <dbReference type="EMBL" id="CAL4766703.1"/>
    </source>
</evidence>
<evidence type="ECO:0000256" key="6">
    <source>
        <dbReference type="RuleBase" id="RU000461"/>
    </source>
</evidence>
<keyword evidence="10" id="KW-1185">Reference proteome</keyword>
<dbReference type="AlphaFoldDB" id="A0A9P1BWG8"/>
<evidence type="ECO:0000256" key="3">
    <source>
        <dbReference type="ARBA" id="ARBA00023002"/>
    </source>
</evidence>
<dbReference type="OrthoDB" id="427844at2759"/>
<gene>
    <name evidence="7" type="ORF">C1SCF055_LOCUS7343</name>
</gene>
<dbReference type="GO" id="GO:0006629">
    <property type="term" value="P:lipid metabolic process"/>
    <property type="evidence" value="ECO:0007669"/>
    <property type="project" value="UniProtKB-ARBA"/>
</dbReference>
<sequence>MPAMPVVSVAHMDKTVQAVVLGTGCLVASAAALKYYLNERTPKGCAKVRGSGWLGVLGALPEMWKCILKYEAHSELVKYHEDFGNTLDFDFGILQLFLAPMIITRDPQNVKFMLKTKFENFEKGETFHAIGHDVLGDGIFNVDGESWFKQRKTASQMFTANRFKQHIWRVVEKNCNKVISILAEKQEPVIDMFNLLNRFTLDSIGEIGFGADIGSLENPVSPFLKSFDEAQRILFKRFVLPGWRAFRLFGLGPEAETRQHMTALRSYSRRIVEDLADALEKPAGDSFVGLFMKNEPGLHPEFLADLVLNFLIAGRDTTAQALSWCLFQVMQHPEVEERILEEVDRVSFGKSLTYDQLSQLSYTEAVLREALRLYPSVPLDSKFVTEAMTLPDGTWVPRGSMVIYNSYAMGRSKQIWGEDAAEFRPERWLNAEPKDPYEYPVFHAGPRECLGKRLAMVEMKTVLAELLRHASFRLAVPRDQVLPDTAATLGMSSGLKCHYEMRL</sequence>
<dbReference type="PANTHER" id="PTHR24296">
    <property type="entry name" value="CYTOCHROME P450"/>
    <property type="match status" value="1"/>
</dbReference>
<dbReference type="GO" id="GO:0004497">
    <property type="term" value="F:monooxygenase activity"/>
    <property type="evidence" value="ECO:0007669"/>
    <property type="project" value="UniProtKB-KW"/>
</dbReference>
<dbReference type="PROSITE" id="PS00086">
    <property type="entry name" value="CYTOCHROME_P450"/>
    <property type="match status" value="1"/>
</dbReference>
<name>A0A9P1BWG8_9DINO</name>
<evidence type="ECO:0000256" key="1">
    <source>
        <dbReference type="ARBA" id="ARBA00010617"/>
    </source>
</evidence>
<evidence type="ECO:0000313" key="10">
    <source>
        <dbReference type="Proteomes" id="UP001152797"/>
    </source>
</evidence>
<dbReference type="SUPFAM" id="SSF48264">
    <property type="entry name" value="Cytochrome P450"/>
    <property type="match status" value="1"/>
</dbReference>
<dbReference type="EMBL" id="CAMXCT020000480">
    <property type="protein sequence ID" value="CAL1132766.1"/>
    <property type="molecule type" value="Genomic_DNA"/>
</dbReference>
<organism evidence="7">
    <name type="scientific">Cladocopium goreaui</name>
    <dbReference type="NCBI Taxonomy" id="2562237"/>
    <lineage>
        <taxon>Eukaryota</taxon>
        <taxon>Sar</taxon>
        <taxon>Alveolata</taxon>
        <taxon>Dinophyceae</taxon>
        <taxon>Suessiales</taxon>
        <taxon>Symbiodiniaceae</taxon>
        <taxon>Cladocopium</taxon>
    </lineage>
</organism>
<dbReference type="InterPro" id="IPR036396">
    <property type="entry name" value="Cyt_P450_sf"/>
</dbReference>
<dbReference type="EMBL" id="CAMXCT030000480">
    <property type="protein sequence ID" value="CAL4766703.1"/>
    <property type="molecule type" value="Genomic_DNA"/>
</dbReference>
<keyword evidence="5 6" id="KW-0349">Heme</keyword>
<dbReference type="InterPro" id="IPR002401">
    <property type="entry name" value="Cyt_P450_E_grp-I"/>
</dbReference>
<evidence type="ECO:0000313" key="8">
    <source>
        <dbReference type="EMBL" id="CAL1132766.1"/>
    </source>
</evidence>
<dbReference type="Pfam" id="PF00067">
    <property type="entry name" value="p450"/>
    <property type="match status" value="1"/>
</dbReference>
<keyword evidence="2 5" id="KW-0479">Metal-binding</keyword>
<comment type="caution">
    <text evidence="7">The sequence shown here is derived from an EMBL/GenBank/DDBJ whole genome shotgun (WGS) entry which is preliminary data.</text>
</comment>
<evidence type="ECO:0000256" key="2">
    <source>
        <dbReference type="ARBA" id="ARBA00022723"/>
    </source>
</evidence>
<keyword evidence="4 5" id="KW-0408">Iron</keyword>
<accession>A0A9P1BWG8</accession>
<comment type="similarity">
    <text evidence="1 6">Belongs to the cytochrome P450 family.</text>
</comment>
<dbReference type="InterPro" id="IPR017972">
    <property type="entry name" value="Cyt_P450_CS"/>
</dbReference>
<dbReference type="EMBL" id="CAMXCT010000480">
    <property type="protein sequence ID" value="CAI3979391.1"/>
    <property type="molecule type" value="Genomic_DNA"/>
</dbReference>
<dbReference type="Proteomes" id="UP001152797">
    <property type="component" value="Unassembled WGS sequence"/>
</dbReference>
<dbReference type="GO" id="GO:0016705">
    <property type="term" value="F:oxidoreductase activity, acting on paired donors, with incorporation or reduction of molecular oxygen"/>
    <property type="evidence" value="ECO:0007669"/>
    <property type="project" value="InterPro"/>
</dbReference>
<proteinExistence type="inferred from homology"/>
<feature type="binding site" description="axial binding residue" evidence="5">
    <location>
        <position position="449"/>
    </location>
    <ligand>
        <name>heme</name>
        <dbReference type="ChEBI" id="CHEBI:30413"/>
    </ligand>
    <ligandPart>
        <name>Fe</name>
        <dbReference type="ChEBI" id="CHEBI:18248"/>
    </ligandPart>
</feature>
<evidence type="ECO:0000256" key="5">
    <source>
        <dbReference type="PIRSR" id="PIRSR602401-1"/>
    </source>
</evidence>
<reference evidence="7" key="1">
    <citation type="submission" date="2022-10" db="EMBL/GenBank/DDBJ databases">
        <authorList>
            <person name="Chen Y."/>
            <person name="Dougan E. K."/>
            <person name="Chan C."/>
            <person name="Rhodes N."/>
            <person name="Thang M."/>
        </authorList>
    </citation>
    <scope>NUCLEOTIDE SEQUENCE</scope>
</reference>
<keyword evidence="3 6" id="KW-0560">Oxidoreductase</keyword>
<protein>
    <submittedName>
        <fullName evidence="9">Cytochrome P450 86A1 (CYPLXXXVI) (P450-dependen t fatty acid omega-hydroxylase) (Protein HYDROXYLASE OF ROOT SUBERIZED TISSUE)</fullName>
    </submittedName>
</protein>
<keyword evidence="6" id="KW-0503">Monooxygenase</keyword>
<reference evidence="8" key="2">
    <citation type="submission" date="2024-04" db="EMBL/GenBank/DDBJ databases">
        <authorList>
            <person name="Chen Y."/>
            <person name="Shah S."/>
            <person name="Dougan E. K."/>
            <person name="Thang M."/>
            <person name="Chan C."/>
        </authorList>
    </citation>
    <scope>NUCLEOTIDE SEQUENCE [LARGE SCALE GENOMIC DNA]</scope>
</reference>
<dbReference type="PRINTS" id="PR00463">
    <property type="entry name" value="EP450I"/>
</dbReference>
<evidence type="ECO:0000256" key="4">
    <source>
        <dbReference type="ARBA" id="ARBA00023004"/>
    </source>
</evidence>
<dbReference type="InterPro" id="IPR001128">
    <property type="entry name" value="Cyt_P450"/>
</dbReference>
<dbReference type="GO" id="GO:0005506">
    <property type="term" value="F:iron ion binding"/>
    <property type="evidence" value="ECO:0007669"/>
    <property type="project" value="InterPro"/>
</dbReference>
<evidence type="ECO:0000313" key="7">
    <source>
        <dbReference type="EMBL" id="CAI3979391.1"/>
    </source>
</evidence>
<comment type="cofactor">
    <cofactor evidence="5">
        <name>heme</name>
        <dbReference type="ChEBI" id="CHEBI:30413"/>
    </cofactor>
</comment>
<dbReference type="Gene3D" id="1.10.630.10">
    <property type="entry name" value="Cytochrome P450"/>
    <property type="match status" value="1"/>
</dbReference>